<dbReference type="Pfam" id="PF24994">
    <property type="entry name" value="GIL1_IRKI_C"/>
    <property type="match status" value="1"/>
</dbReference>
<dbReference type="Pfam" id="PF04859">
    <property type="entry name" value="DUF641"/>
    <property type="match status" value="1"/>
</dbReference>
<comment type="subcellular location">
    <subcellularLocation>
        <location evidence="1">Secreted</location>
        <location evidence="1">Extracellular space</location>
        <location evidence="1">Apoplast</location>
    </subcellularLocation>
</comment>
<dbReference type="Gene3D" id="1.20.140.40">
    <property type="entry name" value="Invertase/pectin methylesterase inhibitor family protein"/>
    <property type="match status" value="1"/>
</dbReference>
<dbReference type="GO" id="GO:0009639">
    <property type="term" value="P:response to red or far red light"/>
    <property type="evidence" value="ECO:0007669"/>
    <property type="project" value="InterPro"/>
</dbReference>
<dbReference type="InterPro" id="IPR006943">
    <property type="entry name" value="DUF641_pln"/>
</dbReference>
<dbReference type="InterPro" id="IPR040225">
    <property type="entry name" value="GIL1-like"/>
</dbReference>
<dbReference type="InterPro" id="IPR056813">
    <property type="entry name" value="GIL1_IRKI_C"/>
</dbReference>
<keyword evidence="3" id="KW-0964">Secreted</keyword>
<gene>
    <name evidence="10" type="ORF">DKX38_002858</name>
</gene>
<evidence type="ECO:0000256" key="3">
    <source>
        <dbReference type="ARBA" id="ARBA00022525"/>
    </source>
</evidence>
<dbReference type="GO" id="GO:0009959">
    <property type="term" value="P:negative gravitropism"/>
    <property type="evidence" value="ECO:0007669"/>
    <property type="project" value="InterPro"/>
</dbReference>
<keyword evidence="11" id="KW-1185">Reference proteome</keyword>
<dbReference type="GO" id="GO:0048046">
    <property type="term" value="C:apoplast"/>
    <property type="evidence" value="ECO:0007669"/>
    <property type="project" value="UniProtKB-SubCell"/>
</dbReference>
<dbReference type="NCBIfam" id="TIGR01614">
    <property type="entry name" value="PME_inhib"/>
    <property type="match status" value="1"/>
</dbReference>
<dbReference type="SUPFAM" id="SSF101148">
    <property type="entry name" value="Plant invertase/pectin methylesterase inhibitor"/>
    <property type="match status" value="1"/>
</dbReference>
<dbReference type="FunFam" id="1.20.140.40:FF:000006">
    <property type="entry name" value="Pectinesterase inhibitor 3"/>
    <property type="match status" value="1"/>
</dbReference>
<dbReference type="Proteomes" id="UP000326939">
    <property type="component" value="Chromosome 2"/>
</dbReference>
<evidence type="ECO:0000256" key="7">
    <source>
        <dbReference type="SAM" id="Coils"/>
    </source>
</evidence>
<evidence type="ECO:0000256" key="8">
    <source>
        <dbReference type="SAM" id="MobiDB-lite"/>
    </source>
</evidence>
<organism evidence="10 11">
    <name type="scientific">Salix brachista</name>
    <dbReference type="NCBI Taxonomy" id="2182728"/>
    <lineage>
        <taxon>Eukaryota</taxon>
        <taxon>Viridiplantae</taxon>
        <taxon>Streptophyta</taxon>
        <taxon>Embryophyta</taxon>
        <taxon>Tracheophyta</taxon>
        <taxon>Spermatophyta</taxon>
        <taxon>Magnoliopsida</taxon>
        <taxon>eudicotyledons</taxon>
        <taxon>Gunneridae</taxon>
        <taxon>Pentapetalae</taxon>
        <taxon>rosids</taxon>
        <taxon>fabids</taxon>
        <taxon>Malpighiales</taxon>
        <taxon>Salicaceae</taxon>
        <taxon>Saliceae</taxon>
        <taxon>Salix</taxon>
    </lineage>
</organism>
<dbReference type="PANTHER" id="PTHR31161">
    <property type="entry name" value="PROTEIN GRAVITROPIC IN THE LIGHT 1"/>
    <property type="match status" value="1"/>
</dbReference>
<dbReference type="GO" id="GO:0004857">
    <property type="term" value="F:enzyme inhibitor activity"/>
    <property type="evidence" value="ECO:0007669"/>
    <property type="project" value="InterPro"/>
</dbReference>
<dbReference type="InterPro" id="IPR035513">
    <property type="entry name" value="Invertase/methylesterase_inhib"/>
</dbReference>
<reference evidence="11" key="1">
    <citation type="journal article" date="2019" name="Gigascience">
        <title>De novo genome assembly of the endangered Acer yangbiense, a plant species with extremely small populations endemic to Yunnan Province, China.</title>
        <authorList>
            <person name="Yang J."/>
            <person name="Wariss H.M."/>
            <person name="Tao L."/>
            <person name="Zhang R."/>
            <person name="Yun Q."/>
            <person name="Hollingsworth P."/>
            <person name="Dao Z."/>
            <person name="Luo G."/>
            <person name="Guo H."/>
            <person name="Ma Y."/>
            <person name="Sun W."/>
        </authorList>
    </citation>
    <scope>NUCLEOTIDE SEQUENCE [LARGE SCALE GENOMIC DNA]</scope>
    <source>
        <strain evidence="11">cv. br00</strain>
    </source>
</reference>
<dbReference type="InterPro" id="IPR006501">
    <property type="entry name" value="Pectinesterase_inhib_dom"/>
</dbReference>
<evidence type="ECO:0000313" key="11">
    <source>
        <dbReference type="Proteomes" id="UP000326939"/>
    </source>
</evidence>
<name>A0A5N5NN76_9ROSI</name>
<evidence type="ECO:0000256" key="5">
    <source>
        <dbReference type="ARBA" id="ARBA00023157"/>
    </source>
</evidence>
<feature type="coiled-coil region" evidence="7">
    <location>
        <begin position="110"/>
        <end position="158"/>
    </location>
</feature>
<keyword evidence="2" id="KW-0052">Apoplast</keyword>
<dbReference type="SMART" id="SM00856">
    <property type="entry name" value="PMEI"/>
    <property type="match status" value="1"/>
</dbReference>
<dbReference type="CDD" id="cd15798">
    <property type="entry name" value="PMEI-like_3"/>
    <property type="match status" value="1"/>
</dbReference>
<feature type="region of interest" description="Disordered" evidence="8">
    <location>
        <begin position="1"/>
        <end position="29"/>
    </location>
</feature>
<sequence>MLPTGLKDNQPRESNSQKVHPQPMEDSANQNPEALESLISKIFTNISSLKSAYIQLQSAHTPYDPDKIQAADKVVISELKNLSELKHFYRENNPKPICVSPQDSRLAAEIQEQQSLLKTYEVMVKKFQSEIQNKDSEILQLQQMIEEANQKRAKLEKNLKLRGLSTKESEGSGDESGFYSVDLTPELFISAVETAFKAIHDFSKPLINMMKAAGWDLDAAANSIEPNVVYAKRAHKKYAFESHICQRMFSGFQHENFSVKVDSGEVSKETFFHQFLSMREMDPLDMLGQNPDSAFGKFCTSKYLVVVHPKMEASFFGNLDQRSYINGGGHPRTPFYQVFLKLAKSIWLLHRLAYSFDPNVKVFQVKRGNEFSEVYMESVVKNLILDENDPKPRVGLMVMPGFWIGGSVIQSRVYLSGFVFHHCRSEILSIMQAACDSLFICSRVEPARLASHSRAQAYIESSCTKTLYPSLCIQYLSVFANSTIETPQQLAQAALSVSLYKALQTRTFMLKVAKELKAMKSKDYQAVKDCLDQIGDSVDRLIQSVRELYRLEHPDAAGGDGVFWLISNVETWVSSAMTDARTCVDELPGKKVNKLKAVIMAKVLNVAQTASNALALFHRYAAKYKP</sequence>
<keyword evidence="5" id="KW-1015">Disulfide bond</keyword>
<accession>A0A5N5NN76</accession>
<keyword evidence="7" id="KW-0175">Coiled coil</keyword>
<evidence type="ECO:0000256" key="4">
    <source>
        <dbReference type="ARBA" id="ARBA00022729"/>
    </source>
</evidence>
<dbReference type="EMBL" id="VDCV01000002">
    <property type="protein sequence ID" value="KAB5569065.1"/>
    <property type="molecule type" value="Genomic_DNA"/>
</dbReference>
<evidence type="ECO:0000256" key="2">
    <source>
        <dbReference type="ARBA" id="ARBA00022523"/>
    </source>
</evidence>
<comment type="caution">
    <text evidence="10">The sequence shown here is derived from an EMBL/GenBank/DDBJ whole genome shotgun (WGS) entry which is preliminary data.</text>
</comment>
<keyword evidence="4" id="KW-0732">Signal</keyword>
<proteinExistence type="inferred from homology"/>
<evidence type="ECO:0000256" key="6">
    <source>
        <dbReference type="ARBA" id="ARBA00038471"/>
    </source>
</evidence>
<dbReference type="Pfam" id="PF04043">
    <property type="entry name" value="PMEI"/>
    <property type="match status" value="1"/>
</dbReference>
<comment type="similarity">
    <text evidence="6">Belongs to the PMEI family.</text>
</comment>
<evidence type="ECO:0000256" key="1">
    <source>
        <dbReference type="ARBA" id="ARBA00004271"/>
    </source>
</evidence>
<evidence type="ECO:0000259" key="9">
    <source>
        <dbReference type="SMART" id="SM00856"/>
    </source>
</evidence>
<protein>
    <recommendedName>
        <fullName evidence="9">Pectinesterase inhibitor domain-containing protein</fullName>
    </recommendedName>
</protein>
<dbReference type="AlphaFoldDB" id="A0A5N5NN76"/>
<evidence type="ECO:0000313" key="10">
    <source>
        <dbReference type="EMBL" id="KAB5569065.1"/>
    </source>
</evidence>
<feature type="domain" description="Pectinesterase inhibitor" evidence="9">
    <location>
        <begin position="454"/>
        <end position="616"/>
    </location>
</feature>